<dbReference type="EMBL" id="QQBC01000007">
    <property type="protein sequence ID" value="RDI64652.1"/>
    <property type="molecule type" value="Genomic_DNA"/>
</dbReference>
<evidence type="ECO:0000256" key="5">
    <source>
        <dbReference type="ARBA" id="ARBA00022989"/>
    </source>
</evidence>
<reference evidence="10 11" key="1">
    <citation type="submission" date="2018-07" db="EMBL/GenBank/DDBJ databases">
        <title>Genomic Encyclopedia of Type Strains, Phase IV (KMG-IV): sequencing the most valuable type-strain genomes for metagenomic binning, comparative biology and taxonomic classification.</title>
        <authorList>
            <person name="Goeker M."/>
        </authorList>
    </citation>
    <scope>NUCLEOTIDE SEQUENCE [LARGE SCALE GENOMIC DNA]</scope>
    <source>
        <strain evidence="10 11">DSM 44290</strain>
    </source>
</reference>
<name>A0A370I1N1_9NOCA</name>
<protein>
    <submittedName>
        <fullName evidence="10">Sodium/hydrogen exchanger family protein</fullName>
    </submittedName>
</protein>
<gene>
    <name evidence="10" type="ORF">DFR76_10727</name>
</gene>
<dbReference type="GO" id="GO:1902600">
    <property type="term" value="P:proton transmembrane transport"/>
    <property type="evidence" value="ECO:0007669"/>
    <property type="project" value="InterPro"/>
</dbReference>
<keyword evidence="11" id="KW-1185">Reference proteome</keyword>
<evidence type="ECO:0000313" key="11">
    <source>
        <dbReference type="Proteomes" id="UP000254869"/>
    </source>
</evidence>
<dbReference type="InterPro" id="IPR006153">
    <property type="entry name" value="Cation/H_exchanger_TM"/>
</dbReference>
<keyword evidence="7 8" id="KW-0472">Membrane</keyword>
<organism evidence="10 11">
    <name type="scientific">Nocardia pseudobrasiliensis</name>
    <dbReference type="NCBI Taxonomy" id="45979"/>
    <lineage>
        <taxon>Bacteria</taxon>
        <taxon>Bacillati</taxon>
        <taxon>Actinomycetota</taxon>
        <taxon>Actinomycetes</taxon>
        <taxon>Mycobacteriales</taxon>
        <taxon>Nocardiaceae</taxon>
        <taxon>Nocardia</taxon>
    </lineage>
</organism>
<dbReference type="PANTHER" id="PTHR32507">
    <property type="entry name" value="NA(+)/H(+) ANTIPORTER 1"/>
    <property type="match status" value="1"/>
</dbReference>
<evidence type="ECO:0000256" key="1">
    <source>
        <dbReference type="ARBA" id="ARBA00004651"/>
    </source>
</evidence>
<evidence type="ECO:0000256" key="4">
    <source>
        <dbReference type="ARBA" id="ARBA00022692"/>
    </source>
</evidence>
<evidence type="ECO:0000259" key="9">
    <source>
        <dbReference type="Pfam" id="PF00999"/>
    </source>
</evidence>
<evidence type="ECO:0000256" key="7">
    <source>
        <dbReference type="ARBA" id="ARBA00023136"/>
    </source>
</evidence>
<sequence length="144" mass="15894">MNRYLGMPLTMALLAVPAHWLAGLDWPAAFLLGAILSPTDPVFASAIVGRTDVPLRLRRLLNVESGLNDGLALPFVLIFLATDVPIAKFFVWNRWTACPAVNRIRAPQSTRAGDPFQDSGFRARNRPEIPARVRQTLSICTVSR</sequence>
<evidence type="ECO:0000256" key="6">
    <source>
        <dbReference type="ARBA" id="ARBA00023065"/>
    </source>
</evidence>
<evidence type="ECO:0000313" key="10">
    <source>
        <dbReference type="EMBL" id="RDI64652.1"/>
    </source>
</evidence>
<accession>A0A370I1N1</accession>
<feature type="transmembrane region" description="Helical" evidence="8">
    <location>
        <begin position="70"/>
        <end position="92"/>
    </location>
</feature>
<comment type="subcellular location">
    <subcellularLocation>
        <location evidence="1">Cell membrane</location>
        <topology evidence="1">Multi-pass membrane protein</topology>
    </subcellularLocation>
</comment>
<dbReference type="GO" id="GO:0015297">
    <property type="term" value="F:antiporter activity"/>
    <property type="evidence" value="ECO:0007669"/>
    <property type="project" value="UniProtKB-KW"/>
</dbReference>
<feature type="domain" description="Cation/H+ exchanger transmembrane" evidence="9">
    <location>
        <begin position="5"/>
        <end position="81"/>
    </location>
</feature>
<dbReference type="Gene3D" id="6.10.140.1330">
    <property type="match status" value="1"/>
</dbReference>
<keyword evidence="5 8" id="KW-1133">Transmembrane helix</keyword>
<dbReference type="Proteomes" id="UP000254869">
    <property type="component" value="Unassembled WGS sequence"/>
</dbReference>
<keyword evidence="6" id="KW-0406">Ion transport</keyword>
<keyword evidence="4 8" id="KW-0812">Transmembrane</keyword>
<evidence type="ECO:0000256" key="8">
    <source>
        <dbReference type="SAM" id="Phobius"/>
    </source>
</evidence>
<dbReference type="GO" id="GO:0005886">
    <property type="term" value="C:plasma membrane"/>
    <property type="evidence" value="ECO:0007669"/>
    <property type="project" value="UniProtKB-SubCell"/>
</dbReference>
<dbReference type="Pfam" id="PF00999">
    <property type="entry name" value="Na_H_Exchanger"/>
    <property type="match status" value="1"/>
</dbReference>
<keyword evidence="2" id="KW-0813">Transport</keyword>
<evidence type="ECO:0000256" key="3">
    <source>
        <dbReference type="ARBA" id="ARBA00022449"/>
    </source>
</evidence>
<proteinExistence type="predicted"/>
<evidence type="ECO:0000256" key="2">
    <source>
        <dbReference type="ARBA" id="ARBA00022448"/>
    </source>
</evidence>
<dbReference type="STRING" id="1210086.GCA_001613105_02548"/>
<comment type="caution">
    <text evidence="10">The sequence shown here is derived from an EMBL/GenBank/DDBJ whole genome shotgun (WGS) entry which is preliminary data.</text>
</comment>
<keyword evidence="3" id="KW-0050">Antiport</keyword>
<dbReference type="PANTHER" id="PTHR32507:SF8">
    <property type="entry name" value="CNH1P"/>
    <property type="match status" value="1"/>
</dbReference>
<dbReference type="AlphaFoldDB" id="A0A370I1N1"/>